<dbReference type="Pfam" id="PF01032">
    <property type="entry name" value="FecCD"/>
    <property type="match status" value="1"/>
</dbReference>
<keyword evidence="10" id="KW-1185">Reference proteome</keyword>
<dbReference type="GO" id="GO:0033214">
    <property type="term" value="P:siderophore-iron import into cell"/>
    <property type="evidence" value="ECO:0007669"/>
    <property type="project" value="TreeGrafter"/>
</dbReference>
<evidence type="ECO:0000313" key="10">
    <source>
        <dbReference type="Proteomes" id="UP000521032"/>
    </source>
</evidence>
<keyword evidence="4" id="KW-1003">Cell membrane</keyword>
<dbReference type="InterPro" id="IPR037294">
    <property type="entry name" value="ABC_BtuC-like"/>
</dbReference>
<evidence type="ECO:0000256" key="8">
    <source>
        <dbReference type="SAM" id="Phobius"/>
    </source>
</evidence>
<comment type="similarity">
    <text evidence="2">Belongs to the binding-protein-dependent transport system permease family. FecCD subfamily.</text>
</comment>
<evidence type="ECO:0000256" key="5">
    <source>
        <dbReference type="ARBA" id="ARBA00022692"/>
    </source>
</evidence>
<sequence length="314" mass="34514">MMKTRHIVTLLIVVSALSMIVGPINIFSDLSNNFFVLTEIRIPRTMLAALGGATLSMGGAVYQVVLQNRMADSFTLGMANGATLGAFFAISLGLPLVFISLFGITTGLLTLLIVLFIARRLDHKYTPATLIITGILLGSLFSGLLYIFILFQPDKTNHLLSFMFGSFGNANIYHCLIVGILFFSSLIYALKNARQLDFLLLGELRAHSLGVNVRRLRFMMLIALSLAPLALISFTGIIGLVGIIVPQVLQYFKPMKTRELIKKSALFGSIFLVTADTLGRVVLMPYTVPTGIIVMLSSVPIIFILLYKRMIRMT</sequence>
<feature type="transmembrane region" description="Helical" evidence="8">
    <location>
        <begin position="46"/>
        <end position="66"/>
    </location>
</feature>
<organism evidence="9 10">
    <name type="scientific">Phocicoccus schoeneichii</name>
    <dbReference type="NCBI Taxonomy" id="1812261"/>
    <lineage>
        <taxon>Bacteria</taxon>
        <taxon>Bacillati</taxon>
        <taxon>Bacillota</taxon>
        <taxon>Bacilli</taxon>
        <taxon>Bacillales</taxon>
        <taxon>Salinicoccaceae</taxon>
        <taxon>Phocicoccus</taxon>
    </lineage>
</organism>
<dbReference type="InterPro" id="IPR000522">
    <property type="entry name" value="ABC_transptr_permease_BtuC"/>
</dbReference>
<proteinExistence type="inferred from homology"/>
<keyword evidence="3" id="KW-0813">Transport</keyword>
<evidence type="ECO:0000256" key="3">
    <source>
        <dbReference type="ARBA" id="ARBA00022448"/>
    </source>
</evidence>
<comment type="caution">
    <text evidence="9">The sequence shown here is derived from an EMBL/GenBank/DDBJ whole genome shotgun (WGS) entry which is preliminary data.</text>
</comment>
<comment type="subcellular location">
    <subcellularLocation>
        <location evidence="1">Cell membrane</location>
        <topology evidence="1">Multi-pass membrane protein</topology>
    </subcellularLocation>
</comment>
<dbReference type="AlphaFoldDB" id="A0A6V7R0R7"/>
<evidence type="ECO:0000256" key="1">
    <source>
        <dbReference type="ARBA" id="ARBA00004651"/>
    </source>
</evidence>
<dbReference type="SUPFAM" id="SSF81345">
    <property type="entry name" value="ABC transporter involved in vitamin B12 uptake, BtuC"/>
    <property type="match status" value="1"/>
</dbReference>
<reference evidence="9 10" key="1">
    <citation type="submission" date="2020-07" db="EMBL/GenBank/DDBJ databases">
        <authorList>
            <person name="Criscuolo A."/>
        </authorList>
    </citation>
    <scope>NUCLEOTIDE SEQUENCE [LARGE SCALE GENOMIC DNA]</scope>
    <source>
        <strain evidence="10">CIP 111030</strain>
    </source>
</reference>
<protein>
    <submittedName>
        <fullName evidence="9">Hemin transport system permease protein HmuU</fullName>
    </submittedName>
</protein>
<dbReference type="EMBL" id="CAJEWE010000003">
    <property type="protein sequence ID" value="CAD2070910.1"/>
    <property type="molecule type" value="Genomic_DNA"/>
</dbReference>
<keyword evidence="6 8" id="KW-1133">Transmembrane helix</keyword>
<evidence type="ECO:0000256" key="4">
    <source>
        <dbReference type="ARBA" id="ARBA00022475"/>
    </source>
</evidence>
<dbReference type="PANTHER" id="PTHR30472:SF25">
    <property type="entry name" value="ABC TRANSPORTER PERMEASE PROTEIN MJ0876-RELATED"/>
    <property type="match status" value="1"/>
</dbReference>
<evidence type="ECO:0000256" key="2">
    <source>
        <dbReference type="ARBA" id="ARBA00007935"/>
    </source>
</evidence>
<feature type="transmembrane region" description="Helical" evidence="8">
    <location>
        <begin position="130"/>
        <end position="151"/>
    </location>
</feature>
<keyword evidence="5 8" id="KW-0812">Transmembrane</keyword>
<accession>A0A6V7R0R7</accession>
<dbReference type="GO" id="GO:0005886">
    <property type="term" value="C:plasma membrane"/>
    <property type="evidence" value="ECO:0007669"/>
    <property type="project" value="UniProtKB-SubCell"/>
</dbReference>
<keyword evidence="7 8" id="KW-0472">Membrane</keyword>
<dbReference type="CDD" id="cd06550">
    <property type="entry name" value="TM_ABC_iron-siderophores_like"/>
    <property type="match status" value="1"/>
</dbReference>
<feature type="transmembrane region" description="Helical" evidence="8">
    <location>
        <begin position="96"/>
        <end position="118"/>
    </location>
</feature>
<dbReference type="Gene3D" id="1.10.3470.10">
    <property type="entry name" value="ABC transporter involved in vitamin B12 uptake, BtuC"/>
    <property type="match status" value="1"/>
</dbReference>
<dbReference type="RefSeq" id="WP_186084478.1">
    <property type="nucleotide sequence ID" value="NZ_BMDB01000003.1"/>
</dbReference>
<dbReference type="PANTHER" id="PTHR30472">
    <property type="entry name" value="FERRIC ENTEROBACTIN TRANSPORT SYSTEM PERMEASE PROTEIN"/>
    <property type="match status" value="1"/>
</dbReference>
<feature type="transmembrane region" description="Helical" evidence="8">
    <location>
        <begin position="218"/>
        <end position="245"/>
    </location>
</feature>
<evidence type="ECO:0000256" key="7">
    <source>
        <dbReference type="ARBA" id="ARBA00023136"/>
    </source>
</evidence>
<dbReference type="Proteomes" id="UP000521032">
    <property type="component" value="Unassembled WGS sequence"/>
</dbReference>
<dbReference type="GO" id="GO:0022857">
    <property type="term" value="F:transmembrane transporter activity"/>
    <property type="evidence" value="ECO:0007669"/>
    <property type="project" value="InterPro"/>
</dbReference>
<gene>
    <name evidence="9" type="primary">hmuU_1</name>
    <name evidence="9" type="ORF">JEOSCH030_00116</name>
</gene>
<feature type="transmembrane region" description="Helical" evidence="8">
    <location>
        <begin position="286"/>
        <end position="307"/>
    </location>
</feature>
<feature type="transmembrane region" description="Helical" evidence="8">
    <location>
        <begin position="7"/>
        <end position="26"/>
    </location>
</feature>
<evidence type="ECO:0000256" key="6">
    <source>
        <dbReference type="ARBA" id="ARBA00022989"/>
    </source>
</evidence>
<name>A0A6V7R0R7_9BACL</name>
<feature type="transmembrane region" description="Helical" evidence="8">
    <location>
        <begin position="171"/>
        <end position="190"/>
    </location>
</feature>
<feature type="transmembrane region" description="Helical" evidence="8">
    <location>
        <begin position="73"/>
        <end position="90"/>
    </location>
</feature>
<evidence type="ECO:0000313" key="9">
    <source>
        <dbReference type="EMBL" id="CAD2070910.1"/>
    </source>
</evidence>